<protein>
    <submittedName>
        <fullName evidence="8">Dehydrogenase</fullName>
    </submittedName>
</protein>
<sequence>MTAALRHSDVLVVGAGSAGSVLAARLSADPSCAVTLVEAGPGLADPRLLAQTANGLQLPISADSPLVQRYQSQLTDHPVRRTPILRGVTLGGSGAVNGGYFCRGLARDFDGAAIPGWSWSQVLPHFRAIETDLDFDTPVHGRTGPIPVRRIRDQTGVTQRFVTAAQRAGFGWIADLNDVGPDIAAGVGAVPLNIVDGVRTGSGAAYLLPALGRPNLTLLEETRAQQVRFSAATAVGVDAVGPRGPMTLWADRIVLCAGAIGSAHLLMLSGIGDHAMLRAAGVPVVQALPVGMNCSDHPEWALPTTWTVAAGRPVLEAVLNTTDGIEIRPYTTGFEAMAGAAAKGHRDWPHLGVALMRPRSRARVTLASPDPSVPPRIGHHYDSEPADVAALQRGTELARELAGSAVAGEPGWSTSQHLCGSAPMGVDADPTAVVDPECRVRGIENLWVVDGSILPLIPSRGPHATIVMLGHRAAEFIG</sequence>
<dbReference type="Gene3D" id="3.50.50.60">
    <property type="entry name" value="FAD/NAD(P)-binding domain"/>
    <property type="match status" value="2"/>
</dbReference>
<dbReference type="Gene3D" id="3.30.410.40">
    <property type="match status" value="1"/>
</dbReference>
<dbReference type="GO" id="GO:0050660">
    <property type="term" value="F:flavin adenine dinucleotide binding"/>
    <property type="evidence" value="ECO:0007669"/>
    <property type="project" value="InterPro"/>
</dbReference>
<evidence type="ECO:0000259" key="6">
    <source>
        <dbReference type="Pfam" id="PF00732"/>
    </source>
</evidence>
<comment type="cofactor">
    <cofactor evidence="1 5">
        <name>FAD</name>
        <dbReference type="ChEBI" id="CHEBI:57692"/>
    </cofactor>
</comment>
<dbReference type="EMBL" id="AP017624">
    <property type="protein sequence ID" value="BAV42999.1"/>
    <property type="molecule type" value="Genomic_DNA"/>
</dbReference>
<dbReference type="Proteomes" id="UP000218067">
    <property type="component" value="Chromosome"/>
</dbReference>
<evidence type="ECO:0000256" key="2">
    <source>
        <dbReference type="ARBA" id="ARBA00010790"/>
    </source>
</evidence>
<dbReference type="RefSeq" id="WP_096371664.1">
    <property type="nucleotide sequence ID" value="NZ_AP017624.1"/>
</dbReference>
<dbReference type="InterPro" id="IPR036188">
    <property type="entry name" value="FAD/NAD-bd_sf"/>
</dbReference>
<reference evidence="8 9" key="1">
    <citation type="submission" date="2016-08" db="EMBL/GenBank/DDBJ databases">
        <title>Complete genome sequence of Mycobacterium shinshuense, a subspecies of M. ulcerans.</title>
        <authorList>
            <person name="Yoshida M."/>
            <person name="Ogura Y."/>
            <person name="Hayashi T."/>
            <person name="Hoshino Y."/>
        </authorList>
    </citation>
    <scope>NUCLEOTIDE SEQUENCE [LARGE SCALE GENOMIC DNA]</scope>
    <source>
        <strain evidence="9">ATCC 33728</strain>
    </source>
</reference>
<evidence type="ECO:0000256" key="4">
    <source>
        <dbReference type="ARBA" id="ARBA00022827"/>
    </source>
</evidence>
<evidence type="ECO:0000313" key="9">
    <source>
        <dbReference type="Proteomes" id="UP000218067"/>
    </source>
</evidence>
<name>A0A1B4Y7H7_MYCUL</name>
<evidence type="ECO:0000256" key="1">
    <source>
        <dbReference type="ARBA" id="ARBA00001974"/>
    </source>
</evidence>
<organism evidence="8 9">
    <name type="scientific">Mycobacterium ulcerans subsp. shinshuense</name>
    <dbReference type="NCBI Taxonomy" id="1124626"/>
    <lineage>
        <taxon>Bacteria</taxon>
        <taxon>Bacillati</taxon>
        <taxon>Actinomycetota</taxon>
        <taxon>Actinomycetes</taxon>
        <taxon>Mycobacteriales</taxon>
        <taxon>Mycobacteriaceae</taxon>
        <taxon>Mycobacterium</taxon>
        <taxon>Mycobacterium ulcerans group</taxon>
    </lineage>
</organism>
<feature type="binding site" evidence="5">
    <location>
        <position position="451"/>
    </location>
    <ligand>
        <name>FAD</name>
        <dbReference type="ChEBI" id="CHEBI:57692"/>
    </ligand>
</feature>
<dbReference type="PANTHER" id="PTHR11552:SF147">
    <property type="entry name" value="CHOLINE DEHYDROGENASE, MITOCHONDRIAL"/>
    <property type="match status" value="1"/>
</dbReference>
<evidence type="ECO:0000256" key="5">
    <source>
        <dbReference type="PIRSR" id="PIRSR000137-2"/>
    </source>
</evidence>
<dbReference type="SUPFAM" id="SSF51905">
    <property type="entry name" value="FAD/NAD(P)-binding domain"/>
    <property type="match status" value="1"/>
</dbReference>
<evidence type="ECO:0000259" key="7">
    <source>
        <dbReference type="Pfam" id="PF05199"/>
    </source>
</evidence>
<dbReference type="Pfam" id="PF05199">
    <property type="entry name" value="GMC_oxred_C"/>
    <property type="match status" value="1"/>
</dbReference>
<dbReference type="AlphaFoldDB" id="A0A1B4Y7H7"/>
<feature type="domain" description="Glucose-methanol-choline oxidoreductase N-terminal" evidence="6">
    <location>
        <begin position="9"/>
        <end position="299"/>
    </location>
</feature>
<dbReference type="Pfam" id="PF00732">
    <property type="entry name" value="GMC_oxred_N"/>
    <property type="match status" value="1"/>
</dbReference>
<gene>
    <name evidence="8" type="ORF">SHTP_4038</name>
</gene>
<dbReference type="NCBIfam" id="TIGR03970">
    <property type="entry name" value="Rv0697"/>
    <property type="match status" value="1"/>
</dbReference>
<dbReference type="InterPro" id="IPR023978">
    <property type="entry name" value="GMC_oxidoreductase_bact"/>
</dbReference>
<keyword evidence="3" id="KW-0285">Flavoprotein</keyword>
<keyword evidence="4 5" id="KW-0274">FAD</keyword>
<dbReference type="GeneID" id="93438610"/>
<dbReference type="PIRSF" id="PIRSF000137">
    <property type="entry name" value="Alcohol_oxidase"/>
    <property type="match status" value="1"/>
</dbReference>
<dbReference type="GO" id="GO:0016614">
    <property type="term" value="F:oxidoreductase activity, acting on CH-OH group of donors"/>
    <property type="evidence" value="ECO:0007669"/>
    <property type="project" value="InterPro"/>
</dbReference>
<comment type="similarity">
    <text evidence="2">Belongs to the GMC oxidoreductase family.</text>
</comment>
<accession>A0A1B4Y7H7</accession>
<dbReference type="InterPro" id="IPR012132">
    <property type="entry name" value="GMC_OxRdtase"/>
</dbReference>
<feature type="domain" description="Glucose-methanol-choline oxidoreductase C-terminal" evidence="7">
    <location>
        <begin position="358"/>
        <end position="470"/>
    </location>
</feature>
<dbReference type="PANTHER" id="PTHR11552">
    <property type="entry name" value="GLUCOSE-METHANOL-CHOLINE GMC OXIDOREDUCTASE"/>
    <property type="match status" value="1"/>
</dbReference>
<dbReference type="InterPro" id="IPR000172">
    <property type="entry name" value="GMC_OxRdtase_N"/>
</dbReference>
<evidence type="ECO:0000313" key="8">
    <source>
        <dbReference type="EMBL" id="BAV42999.1"/>
    </source>
</evidence>
<proteinExistence type="inferred from homology"/>
<evidence type="ECO:0000256" key="3">
    <source>
        <dbReference type="ARBA" id="ARBA00022630"/>
    </source>
</evidence>
<dbReference type="SUPFAM" id="SSF54373">
    <property type="entry name" value="FAD-linked reductases, C-terminal domain"/>
    <property type="match status" value="1"/>
</dbReference>
<dbReference type="InterPro" id="IPR007867">
    <property type="entry name" value="GMC_OxRtase_C"/>
</dbReference>